<dbReference type="Proteomes" id="UP000183982">
    <property type="component" value="Unassembled WGS sequence"/>
</dbReference>
<keyword evidence="1" id="KW-0732">Signal</keyword>
<name>A0A1M6K6E6_9RHOB</name>
<evidence type="ECO:0000313" key="2">
    <source>
        <dbReference type="EMBL" id="SHJ54477.1"/>
    </source>
</evidence>
<evidence type="ECO:0000256" key="1">
    <source>
        <dbReference type="SAM" id="SignalP"/>
    </source>
</evidence>
<reference evidence="3" key="1">
    <citation type="submission" date="2016-11" db="EMBL/GenBank/DDBJ databases">
        <authorList>
            <person name="Varghese N."/>
            <person name="Submissions S."/>
        </authorList>
    </citation>
    <scope>NUCLEOTIDE SEQUENCE [LARGE SCALE GENOMIC DNA]</scope>
    <source>
        <strain evidence="3">DSM 100564</strain>
    </source>
</reference>
<protein>
    <recommendedName>
        <fullName evidence="4">Outer membrane protein beta-barrel domain-containing protein</fullName>
    </recommendedName>
</protein>
<proteinExistence type="predicted"/>
<keyword evidence="3" id="KW-1185">Reference proteome</keyword>
<accession>A0A1M6K6E6</accession>
<organism evidence="2 3">
    <name type="scientific">Shimia gijangensis</name>
    <dbReference type="NCBI Taxonomy" id="1470563"/>
    <lineage>
        <taxon>Bacteria</taxon>
        <taxon>Pseudomonadati</taxon>
        <taxon>Pseudomonadota</taxon>
        <taxon>Alphaproteobacteria</taxon>
        <taxon>Rhodobacterales</taxon>
        <taxon>Roseobacteraceae</taxon>
    </lineage>
</organism>
<evidence type="ECO:0000313" key="3">
    <source>
        <dbReference type="Proteomes" id="UP000183982"/>
    </source>
</evidence>
<sequence length="279" mass="29856">MKQLFFGEIGMENFSFKSTKKSCLIAIALFGFISTSAHAEQAAFTFSDDWTFDLSVYAFLPGSLSGSSTIAGQKVPLDLDLSDALDLLNFAFAGRFEAWNGDLGFIADLNYLALEINAQPAPPITADVDVEQAWLGLLGGYRVASGTNGRGNAYSIDLQGGARYNSLKQTVAITGGPGAGTTLGGTETWWEPVIGARALWQINDRWNGFAAADAGGFGAGENDLAWSATLGLGYEVGKHGALKFGLRYYSIDYSTVRSDGVFAYKVQQIGPFVGYTYTF</sequence>
<gene>
    <name evidence="2" type="ORF">SAMN05444000_11012</name>
</gene>
<dbReference type="OrthoDB" id="6555107at2"/>
<dbReference type="SUPFAM" id="SSF56925">
    <property type="entry name" value="OMPA-like"/>
    <property type="match status" value="1"/>
</dbReference>
<evidence type="ECO:0008006" key="4">
    <source>
        <dbReference type="Google" id="ProtNLM"/>
    </source>
</evidence>
<feature type="signal peptide" evidence="1">
    <location>
        <begin position="1"/>
        <end position="39"/>
    </location>
</feature>
<dbReference type="Gene3D" id="2.40.160.20">
    <property type="match status" value="1"/>
</dbReference>
<dbReference type="AlphaFoldDB" id="A0A1M6K6E6"/>
<dbReference type="RefSeq" id="WP_083599299.1">
    <property type="nucleotide sequence ID" value="NZ_FQZQ01000010.1"/>
</dbReference>
<dbReference type="EMBL" id="FQZQ01000010">
    <property type="protein sequence ID" value="SHJ54477.1"/>
    <property type="molecule type" value="Genomic_DNA"/>
</dbReference>
<feature type="chain" id="PRO_5009918902" description="Outer membrane protein beta-barrel domain-containing protein" evidence="1">
    <location>
        <begin position="40"/>
        <end position="279"/>
    </location>
</feature>
<dbReference type="STRING" id="1470563.SAMN05444000_11012"/>
<dbReference type="InterPro" id="IPR011250">
    <property type="entry name" value="OMP/PagP_B-barrel"/>
</dbReference>